<evidence type="ECO:0000256" key="1">
    <source>
        <dbReference type="ARBA" id="ARBA00022491"/>
    </source>
</evidence>
<dbReference type="Pfam" id="PF01726">
    <property type="entry name" value="LexA_DNA_bind"/>
    <property type="match status" value="1"/>
</dbReference>
<evidence type="ECO:0000256" key="3">
    <source>
        <dbReference type="ARBA" id="ARBA00023016"/>
    </source>
</evidence>
<dbReference type="GO" id="GO:0006508">
    <property type="term" value="P:proteolysis"/>
    <property type="evidence" value="ECO:0007669"/>
    <property type="project" value="InterPro"/>
</dbReference>
<dbReference type="InterPro" id="IPR006199">
    <property type="entry name" value="LexA_DNA-bd_dom"/>
</dbReference>
<keyword evidence="4" id="KW-0804">Transcription</keyword>
<dbReference type="InterPro" id="IPR036390">
    <property type="entry name" value="WH_DNA-bd_sf"/>
</dbReference>
<dbReference type="EMBL" id="BARS01056202">
    <property type="protein sequence ID" value="GAG52236.1"/>
    <property type="molecule type" value="Genomic_DNA"/>
</dbReference>
<dbReference type="GO" id="GO:0004252">
    <property type="term" value="F:serine-type endopeptidase activity"/>
    <property type="evidence" value="ECO:0007669"/>
    <property type="project" value="InterPro"/>
</dbReference>
<keyword evidence="3" id="KW-0346">Stress response</keyword>
<reference evidence="6" key="1">
    <citation type="journal article" date="2014" name="Front. Microbiol.">
        <title>High frequency of phylogenetically diverse reductive dehalogenase-homologous genes in deep subseafloor sedimentary metagenomes.</title>
        <authorList>
            <person name="Kawai M."/>
            <person name="Futagami T."/>
            <person name="Toyoda A."/>
            <person name="Takaki Y."/>
            <person name="Nishi S."/>
            <person name="Hori S."/>
            <person name="Arai W."/>
            <person name="Tsubouchi T."/>
            <person name="Morono Y."/>
            <person name="Uchiyama I."/>
            <person name="Ito T."/>
            <person name="Fujiyama A."/>
            <person name="Inagaki F."/>
            <person name="Takami H."/>
        </authorList>
    </citation>
    <scope>NUCLEOTIDE SEQUENCE</scope>
    <source>
        <strain evidence="6">Expedition CK06-06</strain>
    </source>
</reference>
<evidence type="ECO:0000313" key="6">
    <source>
        <dbReference type="EMBL" id="GAG52236.1"/>
    </source>
</evidence>
<dbReference type="GO" id="GO:0003677">
    <property type="term" value="F:DNA binding"/>
    <property type="evidence" value="ECO:0007669"/>
    <property type="project" value="InterPro"/>
</dbReference>
<dbReference type="PANTHER" id="PTHR34824:SF1">
    <property type="entry name" value="HEAT-INDUCIBLE TRANSCRIPTION REPRESSOR HRCA"/>
    <property type="match status" value="1"/>
</dbReference>
<dbReference type="SUPFAM" id="SSF46785">
    <property type="entry name" value="Winged helix' DNA-binding domain"/>
    <property type="match status" value="1"/>
</dbReference>
<feature type="non-terminal residue" evidence="6">
    <location>
        <position position="85"/>
    </location>
</feature>
<accession>X0ZVW7</accession>
<dbReference type="GO" id="GO:0045892">
    <property type="term" value="P:negative regulation of DNA-templated transcription"/>
    <property type="evidence" value="ECO:0007669"/>
    <property type="project" value="TreeGrafter"/>
</dbReference>
<dbReference type="AlphaFoldDB" id="X0ZVW7"/>
<evidence type="ECO:0000256" key="4">
    <source>
        <dbReference type="ARBA" id="ARBA00023163"/>
    </source>
</evidence>
<comment type="caution">
    <text evidence="6">The sequence shown here is derived from an EMBL/GenBank/DDBJ whole genome shotgun (WGS) entry which is preliminary data.</text>
</comment>
<dbReference type="PANTHER" id="PTHR34824">
    <property type="entry name" value="HEAT-INDUCIBLE TRANSCRIPTION REPRESSOR HRCA"/>
    <property type="match status" value="1"/>
</dbReference>
<protein>
    <recommendedName>
        <fullName evidence="5">LexA repressor DNA-binding domain-containing protein</fullName>
    </recommendedName>
</protein>
<keyword evidence="2" id="KW-0805">Transcription regulation</keyword>
<sequence length="85" mass="9482">MGAVDSLNLDRLTERQDRILDFIVREYVDTATPVASKTIVERRDLGVSSATVRGEMAHLETLGYLTHPHTSAGRIPTAMGYQYFV</sequence>
<dbReference type="InterPro" id="IPR002571">
    <property type="entry name" value="HrcA"/>
</dbReference>
<dbReference type="Gene3D" id="1.10.10.10">
    <property type="entry name" value="Winged helix-like DNA-binding domain superfamily/Winged helix DNA-binding domain"/>
    <property type="match status" value="1"/>
</dbReference>
<name>X0ZVW7_9ZZZZ</name>
<organism evidence="6">
    <name type="scientific">marine sediment metagenome</name>
    <dbReference type="NCBI Taxonomy" id="412755"/>
    <lineage>
        <taxon>unclassified sequences</taxon>
        <taxon>metagenomes</taxon>
        <taxon>ecological metagenomes</taxon>
    </lineage>
</organism>
<gene>
    <name evidence="6" type="ORF">S01H1_82838</name>
</gene>
<proteinExistence type="predicted"/>
<feature type="domain" description="LexA repressor DNA-binding" evidence="5">
    <location>
        <begin position="11"/>
        <end position="66"/>
    </location>
</feature>
<dbReference type="InterPro" id="IPR036388">
    <property type="entry name" value="WH-like_DNA-bd_sf"/>
</dbReference>
<keyword evidence="1" id="KW-0678">Repressor</keyword>
<evidence type="ECO:0000259" key="5">
    <source>
        <dbReference type="Pfam" id="PF01726"/>
    </source>
</evidence>
<evidence type="ECO:0000256" key="2">
    <source>
        <dbReference type="ARBA" id="ARBA00023015"/>
    </source>
</evidence>